<sequence>MSKSTAILIITLFPLIAIILFGIAKLYVYITKPTIITPITRPSTIVSFFPANVSPTESFVDIPLTPPSNPLARTLDGVEPDSWKRPARGYSLGITGTTVWTPVTIL</sequence>
<keyword evidence="1" id="KW-1133">Transmembrane helix</keyword>
<keyword evidence="1" id="KW-0812">Transmembrane</keyword>
<dbReference type="GeneID" id="18814539"/>
<accession>F8NPA1</accession>
<dbReference type="RefSeq" id="XP_007315757.1">
    <property type="nucleotide sequence ID" value="XM_007315695.1"/>
</dbReference>
<proteinExistence type="predicted"/>
<organism>
    <name type="scientific">Serpula lacrymans var. lacrymans (strain S7.9)</name>
    <name type="common">Dry rot fungus</name>
    <dbReference type="NCBI Taxonomy" id="578457"/>
    <lineage>
        <taxon>Eukaryota</taxon>
        <taxon>Fungi</taxon>
        <taxon>Dikarya</taxon>
        <taxon>Basidiomycota</taxon>
        <taxon>Agaricomycotina</taxon>
        <taxon>Agaricomycetes</taxon>
        <taxon>Agaricomycetidae</taxon>
        <taxon>Boletales</taxon>
        <taxon>Coniophorineae</taxon>
        <taxon>Serpulaceae</taxon>
        <taxon>Serpula</taxon>
    </lineage>
</organism>
<dbReference type="Proteomes" id="UP000008064">
    <property type="component" value="Unassembled WGS sequence"/>
</dbReference>
<dbReference type="KEGG" id="sla:SERLADRAFT_435435"/>
<protein>
    <submittedName>
        <fullName evidence="2">Uncharacterized protein</fullName>
    </submittedName>
</protein>
<feature type="transmembrane region" description="Helical" evidence="1">
    <location>
        <begin position="6"/>
        <end position="28"/>
    </location>
</feature>
<keyword evidence="1" id="KW-0472">Membrane</keyword>
<dbReference type="HOGENOM" id="CLU_2224817_0_0_1"/>
<evidence type="ECO:0000313" key="2">
    <source>
        <dbReference type="EMBL" id="EGO27666.1"/>
    </source>
</evidence>
<evidence type="ECO:0000256" key="1">
    <source>
        <dbReference type="SAM" id="Phobius"/>
    </source>
</evidence>
<gene>
    <name evidence="2" type="ORF">SERLADRAFT_435435</name>
</gene>
<name>F8NPA1_SERL9</name>
<reference evidence="2" key="1">
    <citation type="submission" date="2011-04" db="EMBL/GenBank/DDBJ databases">
        <title>Evolution of plant cell wall degrading machinery underlies the functional diversity of forest fungi.</title>
        <authorList>
            <consortium name="US DOE Joint Genome Institute (JGI-PGF)"/>
            <person name="Eastwood D.C."/>
            <person name="Floudas D."/>
            <person name="Binder M."/>
            <person name="Majcherczyk A."/>
            <person name="Schneider P."/>
            <person name="Aerts A."/>
            <person name="Asiegbu F.O."/>
            <person name="Baker S.E."/>
            <person name="Barry K."/>
            <person name="Bendiksby M."/>
            <person name="Blumentritt M."/>
            <person name="Coutinho P.M."/>
            <person name="Cullen D."/>
            <person name="Cullen D."/>
            <person name="Gathman A."/>
            <person name="Goodell B."/>
            <person name="Henrissat B."/>
            <person name="Ihrmark K."/>
            <person name="Kauserud H."/>
            <person name="Kohler A."/>
            <person name="LaButti K."/>
            <person name="Lapidus A."/>
            <person name="Lavin J.L."/>
            <person name="Lee Y.-H."/>
            <person name="Lindquist E."/>
            <person name="Lilly W."/>
            <person name="Lucas S."/>
            <person name="Morin E."/>
            <person name="Murat C."/>
            <person name="Oguiza J.A."/>
            <person name="Park J."/>
            <person name="Pisabarro A.G."/>
            <person name="Riley R."/>
            <person name="Rosling A."/>
            <person name="Salamov A."/>
            <person name="Schmidt O."/>
            <person name="Schmutz J."/>
            <person name="Skrede I."/>
            <person name="Stenlid J."/>
            <person name="Wiebenga A."/>
            <person name="Xie X."/>
            <person name="Kues U."/>
            <person name="Hibbett D.S."/>
            <person name="Hoffmeister D."/>
            <person name="Hogberg N."/>
            <person name="Martin F."/>
            <person name="Grigoriev I.V."/>
            <person name="Watkinson S.C."/>
        </authorList>
    </citation>
    <scope>NUCLEOTIDE SEQUENCE</scope>
    <source>
        <strain evidence="2">S7.9</strain>
    </source>
</reference>
<dbReference type="AlphaFoldDB" id="F8NPA1"/>
<dbReference type="EMBL" id="GL945431">
    <property type="protein sequence ID" value="EGO27666.1"/>
    <property type="molecule type" value="Genomic_DNA"/>
</dbReference>